<sequence length="176" mass="20308">MVNIELPYNSYDEFIRDISYKVVVIRGTKEHDDINSDDPLLLPLKDQMVNYWKLPIGLIEAFNEVCTNNVAFYTYEIDLRSLKILSPCPVAGLTVPRITQVSLGLSKYSPYTKMLNYYILNLRDKGIINRLKEYIFFQYDPEIKSKANQISILEVIPILFIWGLGILINGLPNLTL</sequence>
<evidence type="ECO:0000313" key="2">
    <source>
        <dbReference type="Proteomes" id="UP000695007"/>
    </source>
</evidence>
<proteinExistence type="predicted"/>
<keyword evidence="1" id="KW-0472">Membrane</keyword>
<dbReference type="Proteomes" id="UP000695007">
    <property type="component" value="Unplaced"/>
</dbReference>
<keyword evidence="1" id="KW-0812">Transmembrane</keyword>
<accession>A0AAJ6YQA5</accession>
<dbReference type="RefSeq" id="XP_011502223.1">
    <property type="nucleotide sequence ID" value="XM_011503921.1"/>
</dbReference>
<keyword evidence="1" id="KW-1133">Transmembrane helix</keyword>
<dbReference type="KEGG" id="csol:105365692"/>
<reference evidence="3" key="1">
    <citation type="submission" date="2025-08" db="UniProtKB">
        <authorList>
            <consortium name="RefSeq"/>
        </authorList>
    </citation>
    <scope>IDENTIFICATION</scope>
</reference>
<gene>
    <name evidence="3" type="primary">LOC105365692</name>
</gene>
<keyword evidence="2" id="KW-1185">Reference proteome</keyword>
<evidence type="ECO:0000256" key="1">
    <source>
        <dbReference type="SAM" id="Phobius"/>
    </source>
</evidence>
<dbReference type="AlphaFoldDB" id="A0AAJ6YQA5"/>
<name>A0AAJ6YQA5_9HYME</name>
<evidence type="ECO:0000313" key="3">
    <source>
        <dbReference type="RefSeq" id="XP_011502223.1"/>
    </source>
</evidence>
<organism evidence="2 3">
    <name type="scientific">Ceratosolen solmsi marchali</name>
    <dbReference type="NCBI Taxonomy" id="326594"/>
    <lineage>
        <taxon>Eukaryota</taxon>
        <taxon>Metazoa</taxon>
        <taxon>Ecdysozoa</taxon>
        <taxon>Arthropoda</taxon>
        <taxon>Hexapoda</taxon>
        <taxon>Insecta</taxon>
        <taxon>Pterygota</taxon>
        <taxon>Neoptera</taxon>
        <taxon>Endopterygota</taxon>
        <taxon>Hymenoptera</taxon>
        <taxon>Apocrita</taxon>
        <taxon>Proctotrupomorpha</taxon>
        <taxon>Chalcidoidea</taxon>
        <taxon>Agaonidae</taxon>
        <taxon>Agaoninae</taxon>
        <taxon>Ceratosolen</taxon>
    </lineage>
</organism>
<dbReference type="GeneID" id="105365692"/>
<protein>
    <submittedName>
        <fullName evidence="3">Uncharacterized protein LOC105365692</fullName>
    </submittedName>
</protein>
<feature type="transmembrane region" description="Helical" evidence="1">
    <location>
        <begin position="152"/>
        <end position="171"/>
    </location>
</feature>